<protein>
    <submittedName>
        <fullName evidence="1">Uncharacterized protein</fullName>
    </submittedName>
</protein>
<name>A0A9X2XBL8_9HYPH</name>
<accession>A0A9X2XBL8</accession>
<sequence>MALRFIRHKNQGKVLAIATKNDPENFRTIENILKYEGPRLVKEKKITSGTLASAIRYALEENEKEIFYLGGSIPSNWIEVAV</sequence>
<proteinExistence type="predicted"/>
<keyword evidence="2" id="KW-1185">Reference proteome</keyword>
<dbReference type="RefSeq" id="WP_261516176.1">
    <property type="nucleotide sequence ID" value="NZ_JAODNV010000013.1"/>
</dbReference>
<comment type="caution">
    <text evidence="1">The sequence shown here is derived from an EMBL/GenBank/DDBJ whole genome shotgun (WGS) entry which is preliminary data.</text>
</comment>
<dbReference type="AlphaFoldDB" id="A0A9X2XBL8"/>
<organism evidence="1 2">
    <name type="scientific">Chelativorans petroleitrophicus</name>
    <dbReference type="NCBI Taxonomy" id="2975484"/>
    <lineage>
        <taxon>Bacteria</taxon>
        <taxon>Pseudomonadati</taxon>
        <taxon>Pseudomonadota</taxon>
        <taxon>Alphaproteobacteria</taxon>
        <taxon>Hyphomicrobiales</taxon>
        <taxon>Phyllobacteriaceae</taxon>
        <taxon>Chelativorans</taxon>
    </lineage>
</organism>
<reference evidence="1" key="1">
    <citation type="submission" date="2022-08" db="EMBL/GenBank/DDBJ databases">
        <title>Chelativorans sichuanense sp. nov., a paraffin oil-degrading bacterium isolated from a mixture of oil-based drill cuttings and paddy soil.</title>
        <authorList>
            <person name="Yu J."/>
            <person name="Liu H."/>
            <person name="Chen Q."/>
        </authorList>
    </citation>
    <scope>NUCLEOTIDE SEQUENCE</scope>
    <source>
        <strain evidence="1">SCAU 2101</strain>
    </source>
</reference>
<dbReference type="Proteomes" id="UP001149009">
    <property type="component" value="Unassembled WGS sequence"/>
</dbReference>
<dbReference type="EMBL" id="JAODNV010000013">
    <property type="protein sequence ID" value="MCT8991262.1"/>
    <property type="molecule type" value="Genomic_DNA"/>
</dbReference>
<gene>
    <name evidence="1" type="ORF">NYR54_13330</name>
</gene>
<evidence type="ECO:0000313" key="1">
    <source>
        <dbReference type="EMBL" id="MCT8991262.1"/>
    </source>
</evidence>
<evidence type="ECO:0000313" key="2">
    <source>
        <dbReference type="Proteomes" id="UP001149009"/>
    </source>
</evidence>